<dbReference type="RefSeq" id="WP_381508027.1">
    <property type="nucleotide sequence ID" value="NZ_JBHUOM010000042.1"/>
</dbReference>
<protein>
    <submittedName>
        <fullName evidence="2">Alpha/beta fold hydrolase</fullName>
    </submittedName>
</protein>
<dbReference type="Gene3D" id="3.40.50.1820">
    <property type="entry name" value="alpha/beta hydrolase"/>
    <property type="match status" value="1"/>
</dbReference>
<gene>
    <name evidence="2" type="ORF">ACFS25_28255</name>
</gene>
<comment type="caution">
    <text evidence="2">The sequence shown here is derived from an EMBL/GenBank/DDBJ whole genome shotgun (WGS) entry which is preliminary data.</text>
</comment>
<sequence length="88" mass="9552">MLLERYRMVSLDRPGFGYSDFGQSTGIQQQSDLLGSVLHKLNNGKPVYLIGHSLGGPMIMKLAADNPDLPVGRLPLSCGPVDRLMILA</sequence>
<keyword evidence="3" id="KW-1185">Reference proteome</keyword>
<dbReference type="Proteomes" id="UP001597512">
    <property type="component" value="Unassembled WGS sequence"/>
</dbReference>
<evidence type="ECO:0000313" key="3">
    <source>
        <dbReference type="Proteomes" id="UP001597512"/>
    </source>
</evidence>
<keyword evidence="2" id="KW-0378">Hydrolase</keyword>
<dbReference type="SUPFAM" id="SSF53474">
    <property type="entry name" value="alpha/beta-Hydrolases"/>
    <property type="match status" value="1"/>
</dbReference>
<organism evidence="2 3">
    <name type="scientific">Spirosoma flavum</name>
    <dbReference type="NCBI Taxonomy" id="2048557"/>
    <lineage>
        <taxon>Bacteria</taxon>
        <taxon>Pseudomonadati</taxon>
        <taxon>Bacteroidota</taxon>
        <taxon>Cytophagia</taxon>
        <taxon>Cytophagales</taxon>
        <taxon>Cytophagaceae</taxon>
        <taxon>Spirosoma</taxon>
    </lineage>
</organism>
<accession>A0ABW6AQM4</accession>
<dbReference type="Pfam" id="PF00561">
    <property type="entry name" value="Abhydrolase_1"/>
    <property type="match status" value="1"/>
</dbReference>
<proteinExistence type="predicted"/>
<dbReference type="InterPro" id="IPR000073">
    <property type="entry name" value="AB_hydrolase_1"/>
</dbReference>
<name>A0ABW6AQM4_9BACT</name>
<evidence type="ECO:0000259" key="1">
    <source>
        <dbReference type="Pfam" id="PF00561"/>
    </source>
</evidence>
<evidence type="ECO:0000313" key="2">
    <source>
        <dbReference type="EMBL" id="MFD2937695.1"/>
    </source>
</evidence>
<dbReference type="EMBL" id="JBHUOM010000042">
    <property type="protein sequence ID" value="MFD2937695.1"/>
    <property type="molecule type" value="Genomic_DNA"/>
</dbReference>
<dbReference type="PRINTS" id="PR00111">
    <property type="entry name" value="ABHYDROLASE"/>
</dbReference>
<feature type="domain" description="AB hydrolase-1" evidence="1">
    <location>
        <begin position="4"/>
        <end position="68"/>
    </location>
</feature>
<reference evidence="3" key="1">
    <citation type="journal article" date="2019" name="Int. J. Syst. Evol. Microbiol.">
        <title>The Global Catalogue of Microorganisms (GCM) 10K type strain sequencing project: providing services to taxonomists for standard genome sequencing and annotation.</title>
        <authorList>
            <consortium name="The Broad Institute Genomics Platform"/>
            <consortium name="The Broad Institute Genome Sequencing Center for Infectious Disease"/>
            <person name="Wu L."/>
            <person name="Ma J."/>
        </authorList>
    </citation>
    <scope>NUCLEOTIDE SEQUENCE [LARGE SCALE GENOMIC DNA]</scope>
    <source>
        <strain evidence="3">KCTC 52490</strain>
    </source>
</reference>
<dbReference type="InterPro" id="IPR029058">
    <property type="entry name" value="AB_hydrolase_fold"/>
</dbReference>
<dbReference type="GO" id="GO:0016787">
    <property type="term" value="F:hydrolase activity"/>
    <property type="evidence" value="ECO:0007669"/>
    <property type="project" value="UniProtKB-KW"/>
</dbReference>